<dbReference type="PANTHER" id="PTHR47658">
    <property type="entry name" value="HIGH MOBILITY GROUP B PROTEIN 12-RELATED"/>
    <property type="match status" value="1"/>
</dbReference>
<dbReference type="SUPFAM" id="SSF47095">
    <property type="entry name" value="HMG-box"/>
    <property type="match status" value="1"/>
</dbReference>
<evidence type="ECO:0008006" key="3">
    <source>
        <dbReference type="Google" id="ProtNLM"/>
    </source>
</evidence>
<reference evidence="2" key="1">
    <citation type="journal article" date="2016" name="Proc. Natl. Acad. Sci. U.S.A.">
        <title>Chromosome-level assembly of Arabidopsis thaliana Ler reveals the extent of translocation and inversion polymorphisms.</title>
        <authorList>
            <person name="Zapata L."/>
            <person name="Ding J."/>
            <person name="Willing E.M."/>
            <person name="Hartwig B."/>
            <person name="Bezdan D."/>
            <person name="Jiao W.B."/>
            <person name="Patel V."/>
            <person name="Velikkakam James G."/>
            <person name="Koornneef M."/>
            <person name="Ossowski S."/>
            <person name="Schneeberger K."/>
        </authorList>
    </citation>
    <scope>NUCLEOTIDE SEQUENCE [LARGE SCALE GENOMIC DNA]</scope>
    <source>
        <strain evidence="2">cv. Landsberg erecta</strain>
    </source>
</reference>
<accession>A0A178UGC5</accession>
<dbReference type="InterPro" id="IPR036910">
    <property type="entry name" value="HMG_box_dom_sf"/>
</dbReference>
<evidence type="ECO:0000313" key="1">
    <source>
        <dbReference type="EMBL" id="OAO92735.1"/>
    </source>
</evidence>
<proteinExistence type="predicted"/>
<dbReference type="PANTHER" id="PTHR47658:SF1">
    <property type="entry name" value="MEIOSIS INITIATOR PROTEIN"/>
    <property type="match status" value="1"/>
</dbReference>
<sequence>MSGETESSSNTSKDGSAIFTRCEKCNQKVHVELISIHMCSLDFLFGVDPEASDVETESDEHEPMRRRKAKPPLTAFCIFMNGFRKSFRQDYLGTLIKDVAKFGVEQWNSMTEDVRPPPLEGP</sequence>
<name>A0A178UGC5_ARATH</name>
<comment type="caution">
    <text evidence="1">The sequence shown here is derived from an EMBL/GenBank/DDBJ whole genome shotgun (WGS) entry which is preliminary data.</text>
</comment>
<dbReference type="EMBL" id="LUHQ01000005">
    <property type="protein sequence ID" value="OAO92735.1"/>
    <property type="molecule type" value="Genomic_DNA"/>
</dbReference>
<dbReference type="AlphaFoldDB" id="A0A178UGC5"/>
<dbReference type="Gene3D" id="1.10.30.10">
    <property type="entry name" value="High mobility group box domain"/>
    <property type="match status" value="1"/>
</dbReference>
<gene>
    <name evidence="1" type="ordered locus">AXX17_At5g22990</name>
</gene>
<evidence type="ECO:0000313" key="2">
    <source>
        <dbReference type="Proteomes" id="UP000078284"/>
    </source>
</evidence>
<organism evidence="1 2">
    <name type="scientific">Arabidopsis thaliana</name>
    <name type="common">Mouse-ear cress</name>
    <dbReference type="NCBI Taxonomy" id="3702"/>
    <lineage>
        <taxon>Eukaryota</taxon>
        <taxon>Viridiplantae</taxon>
        <taxon>Streptophyta</taxon>
        <taxon>Embryophyta</taxon>
        <taxon>Tracheophyta</taxon>
        <taxon>Spermatophyta</taxon>
        <taxon>Magnoliopsida</taxon>
        <taxon>eudicotyledons</taxon>
        <taxon>Gunneridae</taxon>
        <taxon>Pentapetalae</taxon>
        <taxon>rosids</taxon>
        <taxon>malvids</taxon>
        <taxon>Brassicales</taxon>
        <taxon>Brassicaceae</taxon>
        <taxon>Camelineae</taxon>
        <taxon>Arabidopsis</taxon>
    </lineage>
</organism>
<protein>
    <recommendedName>
        <fullName evidence="3">HMG box domain-containing protein</fullName>
    </recommendedName>
</protein>
<dbReference type="ExpressionAtlas" id="A0A178UGC5">
    <property type="expression patterns" value="baseline and differential"/>
</dbReference>
<dbReference type="Proteomes" id="UP000078284">
    <property type="component" value="Chromosome 5"/>
</dbReference>